<keyword evidence="1" id="KW-0106">Calcium</keyword>
<feature type="domain" description="EF-hand" evidence="3">
    <location>
        <begin position="23"/>
        <end position="58"/>
    </location>
</feature>
<organism evidence="4 5">
    <name type="scientific">Effrenium voratum</name>
    <dbReference type="NCBI Taxonomy" id="2562239"/>
    <lineage>
        <taxon>Eukaryota</taxon>
        <taxon>Sar</taxon>
        <taxon>Alveolata</taxon>
        <taxon>Dinophyceae</taxon>
        <taxon>Suessiales</taxon>
        <taxon>Symbiodiniaceae</taxon>
        <taxon>Effrenium</taxon>
    </lineage>
</organism>
<dbReference type="PROSITE" id="PS00018">
    <property type="entry name" value="EF_HAND_1"/>
    <property type="match status" value="1"/>
</dbReference>
<keyword evidence="5" id="KW-1185">Reference proteome</keyword>
<dbReference type="InterPro" id="IPR002048">
    <property type="entry name" value="EF_hand_dom"/>
</dbReference>
<dbReference type="InterPro" id="IPR011992">
    <property type="entry name" value="EF-hand-dom_pair"/>
</dbReference>
<dbReference type="Pfam" id="PF13202">
    <property type="entry name" value="EF-hand_5"/>
    <property type="match status" value="1"/>
</dbReference>
<evidence type="ECO:0000259" key="3">
    <source>
        <dbReference type="PROSITE" id="PS50222"/>
    </source>
</evidence>
<accession>A0AA36HZ05</accession>
<proteinExistence type="predicted"/>
<dbReference type="Proteomes" id="UP001178507">
    <property type="component" value="Unassembled WGS sequence"/>
</dbReference>
<dbReference type="AlphaFoldDB" id="A0AA36HZ05"/>
<dbReference type="CDD" id="cd00051">
    <property type="entry name" value="EFh"/>
    <property type="match status" value="1"/>
</dbReference>
<gene>
    <name evidence="4" type="ORF">EVOR1521_LOCUS6643</name>
</gene>
<reference evidence="4" key="1">
    <citation type="submission" date="2023-08" db="EMBL/GenBank/DDBJ databases">
        <authorList>
            <person name="Chen Y."/>
            <person name="Shah S."/>
            <person name="Dougan E. K."/>
            <person name="Thang M."/>
            <person name="Chan C."/>
        </authorList>
    </citation>
    <scope>NUCLEOTIDE SEQUENCE</scope>
</reference>
<comment type="caution">
    <text evidence="4">The sequence shown here is derived from an EMBL/GenBank/DDBJ whole genome shotgun (WGS) entry which is preliminary data.</text>
</comment>
<sequence length="115" mass="13034">MKWSVRLLMVTAAVRRSAAASEQELLEFKQDFLEFDLNKDNQIDAQEVRAQFKGNLDAKELHQFFIDVDKDLSGTISLQDMGQTQFVHSLQEYVDYAASLNSGGESTSNPYRAPE</sequence>
<feature type="chain" id="PRO_5041464700" description="EF-hand domain-containing protein" evidence="2">
    <location>
        <begin position="20"/>
        <end position="115"/>
    </location>
</feature>
<dbReference type="SUPFAM" id="SSF47473">
    <property type="entry name" value="EF-hand"/>
    <property type="match status" value="1"/>
</dbReference>
<evidence type="ECO:0000313" key="4">
    <source>
        <dbReference type="EMBL" id="CAJ1377966.1"/>
    </source>
</evidence>
<evidence type="ECO:0000256" key="2">
    <source>
        <dbReference type="SAM" id="SignalP"/>
    </source>
</evidence>
<keyword evidence="2" id="KW-0732">Signal</keyword>
<dbReference type="EMBL" id="CAUJNA010000502">
    <property type="protein sequence ID" value="CAJ1377966.1"/>
    <property type="molecule type" value="Genomic_DNA"/>
</dbReference>
<protein>
    <recommendedName>
        <fullName evidence="3">EF-hand domain-containing protein</fullName>
    </recommendedName>
</protein>
<evidence type="ECO:0000313" key="5">
    <source>
        <dbReference type="Proteomes" id="UP001178507"/>
    </source>
</evidence>
<feature type="signal peptide" evidence="2">
    <location>
        <begin position="1"/>
        <end position="19"/>
    </location>
</feature>
<dbReference type="PROSITE" id="PS50222">
    <property type="entry name" value="EF_HAND_2"/>
    <property type="match status" value="1"/>
</dbReference>
<dbReference type="Gene3D" id="1.10.238.10">
    <property type="entry name" value="EF-hand"/>
    <property type="match status" value="1"/>
</dbReference>
<name>A0AA36HZ05_9DINO</name>
<dbReference type="GO" id="GO:0005509">
    <property type="term" value="F:calcium ion binding"/>
    <property type="evidence" value="ECO:0007669"/>
    <property type="project" value="InterPro"/>
</dbReference>
<dbReference type="InterPro" id="IPR018247">
    <property type="entry name" value="EF_Hand_1_Ca_BS"/>
</dbReference>
<evidence type="ECO:0000256" key="1">
    <source>
        <dbReference type="ARBA" id="ARBA00022837"/>
    </source>
</evidence>